<name>A0A3D9CVD2_9FLAO</name>
<reference evidence="1 2" key="1">
    <citation type="journal article" date="2006" name="Int. J. Syst. Evol. Microbiol.">
        <title>Chryseobacterium hispanicum sp. nov., isolated from the drinking water distribution system of Sevilla, Spain.</title>
        <authorList>
            <person name="Gallego V."/>
            <person name="Garcia M.T."/>
            <person name="Ventosa A."/>
        </authorList>
    </citation>
    <scope>NUCLEOTIDE SEQUENCE [LARGE SCALE GENOMIC DNA]</scope>
    <source>
        <strain evidence="1 2">KCTC 22104</strain>
    </source>
</reference>
<organism evidence="1 2">
    <name type="scientific">Epilithonimonas hispanica</name>
    <dbReference type="NCBI Taxonomy" id="358687"/>
    <lineage>
        <taxon>Bacteria</taxon>
        <taxon>Pseudomonadati</taxon>
        <taxon>Bacteroidota</taxon>
        <taxon>Flavobacteriia</taxon>
        <taxon>Flavobacteriales</taxon>
        <taxon>Weeksellaceae</taxon>
        <taxon>Chryseobacterium group</taxon>
        <taxon>Epilithonimonas</taxon>
    </lineage>
</organism>
<gene>
    <name evidence="1" type="ORF">DRF58_12200</name>
</gene>
<evidence type="ECO:0000313" key="1">
    <source>
        <dbReference type="EMBL" id="REC69743.1"/>
    </source>
</evidence>
<comment type="caution">
    <text evidence="1">The sequence shown here is derived from an EMBL/GenBank/DDBJ whole genome shotgun (WGS) entry which is preliminary data.</text>
</comment>
<dbReference type="Proteomes" id="UP000256326">
    <property type="component" value="Unassembled WGS sequence"/>
</dbReference>
<evidence type="ECO:0008006" key="3">
    <source>
        <dbReference type="Google" id="ProtNLM"/>
    </source>
</evidence>
<dbReference type="EMBL" id="QNUG01000026">
    <property type="protein sequence ID" value="REC69743.1"/>
    <property type="molecule type" value="Genomic_DNA"/>
</dbReference>
<accession>A0A3D9CVD2</accession>
<sequence length="74" mass="8845">MTTLERKKILKERIDFSDEATLEKIEKLLDEEVFILSDKQIIQIKEAKAEYLKGNFLTEEEANKDIEKWIEEEN</sequence>
<dbReference type="AlphaFoldDB" id="A0A3D9CVD2"/>
<protein>
    <recommendedName>
        <fullName evidence="3">Addiction module component</fullName>
    </recommendedName>
</protein>
<evidence type="ECO:0000313" key="2">
    <source>
        <dbReference type="Proteomes" id="UP000256326"/>
    </source>
</evidence>
<proteinExistence type="predicted"/>
<keyword evidence="2" id="KW-1185">Reference proteome</keyword>